<dbReference type="GO" id="GO:0030496">
    <property type="term" value="C:midbody"/>
    <property type="evidence" value="ECO:0007669"/>
    <property type="project" value="TreeGrafter"/>
</dbReference>
<evidence type="ECO:0000256" key="4">
    <source>
        <dbReference type="SAM" id="Coils"/>
    </source>
</evidence>
<dbReference type="Ensembl" id="ENSGEVT00005001493.1">
    <property type="protein sequence ID" value="ENSGEVP00005001412.1"/>
    <property type="gene ID" value="ENSGEVG00005001101.1"/>
</dbReference>
<sequence>MCGSFRFLSHRTAEEGPSTEMPQATAAVIELLNCLPLSSEMPRPLFPSGTLERTCPQSQGLDNGEEEEPICCFPHHPPPPPAHAKSLISPGDNHLEDPQGVIPFSLKGFVKTKTRGTAKEEELKNRKFAKKLARHNLCLEDHSLSPEALGLSMEFQEPFYKDLEMANTLSDDEDDDWGGSYHHSSLEKPRKSRFASVSPCSPHDSLYHNTAKQLGIEAFAPCLHPSDLYVSSTAHDKAPESCALHEESIGDREYPSLQLSYEELKEENSMLRRKIKSIQSFSESQTHMVRNLERRLRASVVKEKKETHSLESIVQQAEWNLQGMTQRALKAESKAAKLKQEVSLLQVELESFKAENDMLRAGQSASLGAVQQNVDVALQNLHGVIANAHLSIKQLVSGTEMLHFVADLLKSIDKISEVKKEDDG</sequence>
<reference evidence="5" key="2">
    <citation type="submission" date="2025-09" db="UniProtKB">
        <authorList>
            <consortium name="Ensembl"/>
        </authorList>
    </citation>
    <scope>IDENTIFICATION</scope>
</reference>
<evidence type="ECO:0000313" key="5">
    <source>
        <dbReference type="Ensembl" id="ENSGEVP00005001412.1"/>
    </source>
</evidence>
<evidence type="ECO:0000256" key="1">
    <source>
        <dbReference type="ARBA" id="ARBA00007791"/>
    </source>
</evidence>
<feature type="coiled-coil region" evidence="4">
    <location>
        <begin position="254"/>
        <end position="281"/>
    </location>
</feature>
<evidence type="ECO:0000256" key="2">
    <source>
        <dbReference type="ARBA" id="ARBA00016007"/>
    </source>
</evidence>
<comment type="similarity">
    <text evidence="1">Belongs to the ENTR1 family.</text>
</comment>
<dbReference type="GO" id="GO:0032465">
    <property type="term" value="P:regulation of cytokinesis"/>
    <property type="evidence" value="ECO:0007669"/>
    <property type="project" value="TreeGrafter"/>
</dbReference>
<accession>A0A8C4VH79</accession>
<dbReference type="PANTHER" id="PTHR31259:SF3">
    <property type="entry name" value="ENDOSOME-ASSOCIATED-TRAFFICKING REGULATOR 1"/>
    <property type="match status" value="1"/>
</dbReference>
<name>A0A8C4VH79_9SAUR</name>
<reference evidence="5" key="1">
    <citation type="submission" date="2025-08" db="UniProtKB">
        <authorList>
            <consortium name="Ensembl"/>
        </authorList>
    </citation>
    <scope>IDENTIFICATION</scope>
</reference>
<organism evidence="5 6">
    <name type="scientific">Gopherus evgoodei</name>
    <name type="common">Goodes thornscrub tortoise</name>
    <dbReference type="NCBI Taxonomy" id="1825980"/>
    <lineage>
        <taxon>Eukaryota</taxon>
        <taxon>Metazoa</taxon>
        <taxon>Chordata</taxon>
        <taxon>Craniata</taxon>
        <taxon>Vertebrata</taxon>
        <taxon>Euteleostomi</taxon>
        <taxon>Archelosauria</taxon>
        <taxon>Testudinata</taxon>
        <taxon>Testudines</taxon>
        <taxon>Cryptodira</taxon>
        <taxon>Durocryptodira</taxon>
        <taxon>Testudinoidea</taxon>
        <taxon>Testudinidae</taxon>
        <taxon>Gopherus</taxon>
    </lineage>
</organism>
<dbReference type="GO" id="GO:0045724">
    <property type="term" value="P:positive regulation of cilium assembly"/>
    <property type="evidence" value="ECO:0007669"/>
    <property type="project" value="TreeGrafter"/>
</dbReference>
<dbReference type="GO" id="GO:0036064">
    <property type="term" value="C:ciliary basal body"/>
    <property type="evidence" value="ECO:0007669"/>
    <property type="project" value="TreeGrafter"/>
</dbReference>
<proteinExistence type="inferred from homology"/>
<dbReference type="GO" id="GO:1903566">
    <property type="term" value="P:positive regulation of protein localization to cilium"/>
    <property type="evidence" value="ECO:0007669"/>
    <property type="project" value="TreeGrafter"/>
</dbReference>
<keyword evidence="3 4" id="KW-0175">Coiled coil</keyword>
<feature type="coiled-coil region" evidence="4">
    <location>
        <begin position="314"/>
        <end position="355"/>
    </location>
</feature>
<evidence type="ECO:0000313" key="6">
    <source>
        <dbReference type="Proteomes" id="UP000694390"/>
    </source>
</evidence>
<dbReference type="PANTHER" id="PTHR31259">
    <property type="entry name" value="ENDOSOME-ASSOCIATED TRAFFICKING REGULATOR 1"/>
    <property type="match status" value="1"/>
</dbReference>
<protein>
    <recommendedName>
        <fullName evidence="2">Endosome-associated-trafficking regulator 1</fullName>
    </recommendedName>
</protein>
<dbReference type="AlphaFoldDB" id="A0A8C4VH79"/>
<keyword evidence="6" id="KW-1185">Reference proteome</keyword>
<dbReference type="OrthoDB" id="6499155at2759"/>
<evidence type="ECO:0000256" key="3">
    <source>
        <dbReference type="ARBA" id="ARBA00023054"/>
    </source>
</evidence>
<dbReference type="GO" id="GO:0005813">
    <property type="term" value="C:centrosome"/>
    <property type="evidence" value="ECO:0007669"/>
    <property type="project" value="TreeGrafter"/>
</dbReference>
<dbReference type="GeneTree" id="ENSGT00390000000560"/>
<dbReference type="Proteomes" id="UP000694390">
    <property type="component" value="Unassembled WGS sequence"/>
</dbReference>
<dbReference type="GO" id="GO:0055037">
    <property type="term" value="C:recycling endosome"/>
    <property type="evidence" value="ECO:0007669"/>
    <property type="project" value="TreeGrafter"/>
</dbReference>
<dbReference type="InterPro" id="IPR026757">
    <property type="entry name" value="ENTR1"/>
</dbReference>
<dbReference type="GO" id="GO:0005769">
    <property type="term" value="C:early endosome"/>
    <property type="evidence" value="ECO:0007669"/>
    <property type="project" value="TreeGrafter"/>
</dbReference>